<reference evidence="4" key="1">
    <citation type="journal article" date="2019" name="Int. J. Syst. Evol. Microbiol.">
        <title>The Global Catalogue of Microorganisms (GCM) 10K type strain sequencing project: providing services to taxonomists for standard genome sequencing and annotation.</title>
        <authorList>
            <consortium name="The Broad Institute Genomics Platform"/>
            <consortium name="The Broad Institute Genome Sequencing Center for Infectious Disease"/>
            <person name="Wu L."/>
            <person name="Ma J."/>
        </authorList>
    </citation>
    <scope>NUCLEOTIDE SEQUENCE [LARGE SCALE GENOMIC DNA]</scope>
    <source>
        <strain evidence="4">CAIM 431</strain>
    </source>
</reference>
<dbReference type="Proteomes" id="UP001597326">
    <property type="component" value="Unassembled WGS sequence"/>
</dbReference>
<evidence type="ECO:0000256" key="1">
    <source>
        <dbReference type="SAM" id="MobiDB-lite"/>
    </source>
</evidence>
<keyword evidence="4" id="KW-1185">Reference proteome</keyword>
<proteinExistence type="predicted"/>
<feature type="transmembrane region" description="Helical" evidence="2">
    <location>
        <begin position="180"/>
        <end position="206"/>
    </location>
</feature>
<gene>
    <name evidence="3" type="ORF">ACFSCS_13980</name>
</gene>
<feature type="transmembrane region" description="Helical" evidence="2">
    <location>
        <begin position="312"/>
        <end position="332"/>
    </location>
</feature>
<feature type="transmembrane region" description="Helical" evidence="2">
    <location>
        <begin position="134"/>
        <end position="160"/>
    </location>
</feature>
<feature type="transmembrane region" description="Helical" evidence="2">
    <location>
        <begin position="89"/>
        <end position="113"/>
    </location>
</feature>
<feature type="transmembrane region" description="Helical" evidence="2">
    <location>
        <begin position="433"/>
        <end position="456"/>
    </location>
</feature>
<feature type="region of interest" description="Disordered" evidence="1">
    <location>
        <begin position="1"/>
        <end position="21"/>
    </location>
</feature>
<evidence type="ECO:0000256" key="2">
    <source>
        <dbReference type="SAM" id="Phobius"/>
    </source>
</evidence>
<keyword evidence="2" id="KW-1133">Transmembrane helix</keyword>
<protein>
    <submittedName>
        <fullName evidence="3">ABC transporter permease</fullName>
    </submittedName>
</protein>
<organism evidence="3 4">
    <name type="scientific">Luteococcus peritonei</name>
    <dbReference type="NCBI Taxonomy" id="88874"/>
    <lineage>
        <taxon>Bacteria</taxon>
        <taxon>Bacillati</taxon>
        <taxon>Actinomycetota</taxon>
        <taxon>Actinomycetes</taxon>
        <taxon>Propionibacteriales</taxon>
        <taxon>Propionibacteriaceae</taxon>
        <taxon>Luteococcus</taxon>
    </lineage>
</organism>
<name>A0ABW4RY80_9ACTN</name>
<feature type="transmembrane region" description="Helical" evidence="2">
    <location>
        <begin position="227"/>
        <end position="246"/>
    </location>
</feature>
<feature type="transmembrane region" description="Helical" evidence="2">
    <location>
        <begin position="52"/>
        <end position="77"/>
    </location>
</feature>
<accession>A0ABW4RY80</accession>
<keyword evidence="2" id="KW-0812">Transmembrane</keyword>
<feature type="compositionally biased region" description="Polar residues" evidence="1">
    <location>
        <begin position="1"/>
        <end position="14"/>
    </location>
</feature>
<feature type="transmembrane region" description="Helical" evidence="2">
    <location>
        <begin position="352"/>
        <end position="376"/>
    </location>
</feature>
<feature type="transmembrane region" description="Helical" evidence="2">
    <location>
        <begin position="407"/>
        <end position="427"/>
    </location>
</feature>
<comment type="caution">
    <text evidence="3">The sequence shown here is derived from an EMBL/GenBank/DDBJ whole genome shotgun (WGS) entry which is preliminary data.</text>
</comment>
<dbReference type="RefSeq" id="WP_343875588.1">
    <property type="nucleotide sequence ID" value="NZ_BAAAIX010000033.1"/>
</dbReference>
<keyword evidence="2" id="KW-0472">Membrane</keyword>
<dbReference type="EMBL" id="JBHUFZ010000032">
    <property type="protein sequence ID" value="MFD1891282.1"/>
    <property type="molecule type" value="Genomic_DNA"/>
</dbReference>
<sequence>MSTMARPAASSSLPVTPAPADPVLSRHSSSLHATRHLVRLLAGPTLADRAGWALPVTAMAVVSALSLSVAGGVHWFWQIDGPLTSLYRTLSSVALVLLLLPLATLAAAAARLSASRRDTRLSSLRLLGATRSSLRLLTLMESGAMAAGGALLGVAGYAVLMPLLGRLEFAGGPIGAAGLWLGLLPVVGAVLGIVLLAVVSSAVGLHRVEVSPLGVRTRARAAHMGRWRALVAVGGFGLAFVAAQAGNGASSMVVIGATMMVALAAPLVLMNLVGPWLLQLVARAELRRARSAVSLLAARTLLEDPKQVWRQVGALALTSFVGVFMGIGMAMSSGAASNPAEAIAMQDVRTGVLLTMAFSFVTVACSVGVTQTAAVLDRRSLFVGLDMIGMPTALADRARRRAVMRPLLLVVGVSVAAALVMTLPMGVAGHIDLTAVAVVAGVLAAGVAVVHAGLLVSGVTLRQVVRAGLVRAE</sequence>
<evidence type="ECO:0000313" key="3">
    <source>
        <dbReference type="EMBL" id="MFD1891282.1"/>
    </source>
</evidence>
<evidence type="ECO:0000313" key="4">
    <source>
        <dbReference type="Proteomes" id="UP001597326"/>
    </source>
</evidence>
<feature type="transmembrane region" description="Helical" evidence="2">
    <location>
        <begin position="252"/>
        <end position="278"/>
    </location>
</feature>